<dbReference type="Proteomes" id="UP000623269">
    <property type="component" value="Unassembled WGS sequence"/>
</dbReference>
<evidence type="ECO:0000256" key="5">
    <source>
        <dbReference type="ARBA" id="ARBA00023136"/>
    </source>
</evidence>
<evidence type="ECO:0000256" key="3">
    <source>
        <dbReference type="ARBA" id="ARBA00022692"/>
    </source>
</evidence>
<keyword evidence="3" id="KW-0812">Transmembrane</keyword>
<comment type="caution">
    <text evidence="6">The sequence shown here is derived from an EMBL/GenBank/DDBJ whole genome shotgun (WGS) entry which is preliminary data.</text>
</comment>
<dbReference type="GO" id="GO:0016020">
    <property type="term" value="C:membrane"/>
    <property type="evidence" value="ECO:0007669"/>
    <property type="project" value="UniProtKB-SubCell"/>
</dbReference>
<reference evidence="6" key="1">
    <citation type="submission" date="2020-12" db="EMBL/GenBank/DDBJ databases">
        <title>M. sibirica DSM 26468T genome.</title>
        <authorList>
            <person name="Thieme N."/>
            <person name="Rettenmaier R."/>
            <person name="Zverlov V."/>
            <person name="Liebl W."/>
        </authorList>
    </citation>
    <scope>NUCLEOTIDE SEQUENCE</scope>
    <source>
        <strain evidence="6">DSM 26468</strain>
    </source>
</reference>
<name>A0A8J7H2K0_9FIRM</name>
<keyword evidence="5" id="KW-0472">Membrane</keyword>
<dbReference type="InterPro" id="IPR007156">
    <property type="entry name" value="MamQ_LemA"/>
</dbReference>
<dbReference type="SUPFAM" id="SSF140478">
    <property type="entry name" value="LemA-like"/>
    <property type="match status" value="1"/>
</dbReference>
<dbReference type="EMBL" id="JAEAGR010000008">
    <property type="protein sequence ID" value="MBH1941039.1"/>
    <property type="molecule type" value="Genomic_DNA"/>
</dbReference>
<keyword evidence="4" id="KW-1133">Transmembrane helix</keyword>
<evidence type="ECO:0000256" key="4">
    <source>
        <dbReference type="ARBA" id="ARBA00022989"/>
    </source>
</evidence>
<dbReference type="Pfam" id="PF04011">
    <property type="entry name" value="LemA"/>
    <property type="match status" value="1"/>
</dbReference>
<comment type="subcellular location">
    <subcellularLocation>
        <location evidence="1">Membrane</location>
        <topology evidence="1">Single-pass membrane protein</topology>
    </subcellularLocation>
</comment>
<evidence type="ECO:0000313" key="6">
    <source>
        <dbReference type="EMBL" id="MBH1941039.1"/>
    </source>
</evidence>
<dbReference type="InterPro" id="IPR023353">
    <property type="entry name" value="LemA-like_dom_sf"/>
</dbReference>
<sequence length="158" mass="18336">MNSLRRAEVKIDEALSDIDVALTKRYDVLLKMLDVCKGYAKYEKETILETIKLRSGMNMEVRKEASSEMDQAVSFIHAVAENYPELRSSDNFKQLQAAIMDVEEHLQAARRLYNSNISYLNQRIVSFPTSIVANQINIRPREFFEADEIKRQDVKMEI</sequence>
<evidence type="ECO:0000256" key="1">
    <source>
        <dbReference type="ARBA" id="ARBA00004167"/>
    </source>
</evidence>
<evidence type="ECO:0000256" key="2">
    <source>
        <dbReference type="ARBA" id="ARBA00008854"/>
    </source>
</evidence>
<accession>A0A8J7H2K0</accession>
<dbReference type="PANTHER" id="PTHR34478:SF1">
    <property type="entry name" value="PROTEIN LEMA"/>
    <property type="match status" value="1"/>
</dbReference>
<keyword evidence="7" id="KW-1185">Reference proteome</keyword>
<organism evidence="6 7">
    <name type="scientific">Mobilitalea sibirica</name>
    <dbReference type="NCBI Taxonomy" id="1462919"/>
    <lineage>
        <taxon>Bacteria</taxon>
        <taxon>Bacillati</taxon>
        <taxon>Bacillota</taxon>
        <taxon>Clostridia</taxon>
        <taxon>Lachnospirales</taxon>
        <taxon>Lachnospiraceae</taxon>
        <taxon>Mobilitalea</taxon>
    </lineage>
</organism>
<gene>
    <name evidence="6" type="ORF">I5677_09060</name>
</gene>
<dbReference type="PANTHER" id="PTHR34478">
    <property type="entry name" value="PROTEIN LEMA"/>
    <property type="match status" value="1"/>
</dbReference>
<proteinExistence type="inferred from homology"/>
<evidence type="ECO:0000313" key="7">
    <source>
        <dbReference type="Proteomes" id="UP000623269"/>
    </source>
</evidence>
<comment type="similarity">
    <text evidence="2">Belongs to the LemA family.</text>
</comment>
<protein>
    <submittedName>
        <fullName evidence="6">LemA family protein</fullName>
    </submittedName>
</protein>
<dbReference type="AlphaFoldDB" id="A0A8J7H2K0"/>
<dbReference type="Gene3D" id="1.20.1440.20">
    <property type="entry name" value="LemA-like domain"/>
    <property type="match status" value="1"/>
</dbReference>